<dbReference type="PANTHER" id="PTHR43199">
    <property type="entry name" value="GLUTATHIONE HYDROLASE"/>
    <property type="match status" value="1"/>
</dbReference>
<gene>
    <name evidence="6" type="ORF">SUH3_05605</name>
</gene>
<keyword evidence="4" id="KW-0865">Zymogen</keyword>
<evidence type="ECO:0000256" key="1">
    <source>
        <dbReference type="ARBA" id="ARBA00009381"/>
    </source>
</evidence>
<dbReference type="PANTHER" id="PTHR43199:SF1">
    <property type="entry name" value="GLUTATHIONE HYDROLASE PROENZYME"/>
    <property type="match status" value="1"/>
</dbReference>
<dbReference type="OrthoDB" id="9781342at2"/>
<dbReference type="Gene3D" id="3.60.20.40">
    <property type="match status" value="1"/>
</dbReference>
<dbReference type="RefSeq" id="WP_037929106.1">
    <property type="nucleotide sequence ID" value="NZ_CP054600.1"/>
</dbReference>
<accession>A0A073IYI6</accession>
<dbReference type="GO" id="GO:0016740">
    <property type="term" value="F:transferase activity"/>
    <property type="evidence" value="ECO:0007669"/>
    <property type="project" value="UniProtKB-KW"/>
</dbReference>
<evidence type="ECO:0000256" key="5">
    <source>
        <dbReference type="SAM" id="MobiDB-lite"/>
    </source>
</evidence>
<sequence length="529" mass="55022">MSGSFSRSQQTRKPGVTATSGGVVAAQHVVAAEVGAEVLAAGGDAVDAAVAVSFAIGVVEPWMSGPMGGGAMMLWREDEGRAHALNYGMRSSATLDVGHYPLSGAGKASDLFPWEAVVEDRNVTGATSVAVPGTMAGISAAHGRFGRMPWDTLLAPAVDLAKRGLHVDWYAALVIASSARDLARDPDAAALYLDDGQWPKGSGWTALADQRLDQSKMAETLEQLAREGEAAFYRGDIAAALVRDVTDKGGFLSMDDMRDYSATWSDPLSIPFRDGTVYAMPGLTAGPTLADALARWQDGYDAADADSPAAHVARANGLRAAYADRLTNMGDHDSAKAPGCTTHFSIVDSAGNMVSMTQTLLSIFGSKVVSPSTGLNLNNGIMWFDPEPGKPNSLAAGKACLMNVCPVVGETPTRRFALGASGGRKIMPAVAQISGHLIEQGMSMQDAIEAPRLDASGGAQVVADERLAGPVADALADSFPLALAQRLPFPFAFACPAGVMREGTTNSGTTETMSPWGDGVAEPEHKKAP</sequence>
<dbReference type="InterPro" id="IPR051792">
    <property type="entry name" value="GGT_bact"/>
</dbReference>
<dbReference type="SUPFAM" id="SSF56235">
    <property type="entry name" value="N-terminal nucleophile aminohydrolases (Ntn hydrolases)"/>
    <property type="match status" value="1"/>
</dbReference>
<dbReference type="Gene3D" id="1.10.246.230">
    <property type="match status" value="1"/>
</dbReference>
<proteinExistence type="inferred from homology"/>
<evidence type="ECO:0000256" key="4">
    <source>
        <dbReference type="ARBA" id="ARBA00023145"/>
    </source>
</evidence>
<feature type="compositionally biased region" description="Polar residues" evidence="5">
    <location>
        <begin position="504"/>
        <end position="513"/>
    </location>
</feature>
<comment type="caution">
    <text evidence="6">The sequence shown here is derived from an EMBL/GenBank/DDBJ whole genome shotgun (WGS) entry which is preliminary data.</text>
</comment>
<name>A0A073IYI6_9RHOB</name>
<comment type="similarity">
    <text evidence="1">Belongs to the gamma-glutamyltransferase family.</text>
</comment>
<keyword evidence="2 6" id="KW-0808">Transferase</keyword>
<dbReference type="GeneID" id="68871876"/>
<protein>
    <submittedName>
        <fullName evidence="6">Gamma-glutamyltransferase</fullName>
    </submittedName>
</protein>
<dbReference type="GO" id="GO:0016787">
    <property type="term" value="F:hydrolase activity"/>
    <property type="evidence" value="ECO:0007669"/>
    <property type="project" value="UniProtKB-KW"/>
</dbReference>
<feature type="region of interest" description="Disordered" evidence="5">
    <location>
        <begin position="504"/>
        <end position="529"/>
    </location>
</feature>
<evidence type="ECO:0000256" key="2">
    <source>
        <dbReference type="ARBA" id="ARBA00022679"/>
    </source>
</evidence>
<keyword evidence="7" id="KW-1185">Reference proteome</keyword>
<dbReference type="AlphaFoldDB" id="A0A073IYI6"/>
<keyword evidence="3" id="KW-0378">Hydrolase</keyword>
<evidence type="ECO:0000256" key="3">
    <source>
        <dbReference type="ARBA" id="ARBA00022801"/>
    </source>
</evidence>
<dbReference type="InterPro" id="IPR043137">
    <property type="entry name" value="GGT_ssub_C"/>
</dbReference>
<organism evidence="6 7">
    <name type="scientific">Pseudosulfitobacter pseudonitzschiae</name>
    <dbReference type="NCBI Taxonomy" id="1402135"/>
    <lineage>
        <taxon>Bacteria</taxon>
        <taxon>Pseudomonadati</taxon>
        <taxon>Pseudomonadota</taxon>
        <taxon>Alphaproteobacteria</taxon>
        <taxon>Rhodobacterales</taxon>
        <taxon>Roseobacteraceae</taxon>
        <taxon>Pseudosulfitobacter</taxon>
    </lineage>
</organism>
<dbReference type="InterPro" id="IPR029055">
    <property type="entry name" value="Ntn_hydrolases_N"/>
</dbReference>
<evidence type="ECO:0000313" key="6">
    <source>
        <dbReference type="EMBL" id="KEJ94685.1"/>
    </source>
</evidence>
<dbReference type="EMBL" id="JAMD01000011">
    <property type="protein sequence ID" value="KEJ94685.1"/>
    <property type="molecule type" value="Genomic_DNA"/>
</dbReference>
<dbReference type="Pfam" id="PF01019">
    <property type="entry name" value="G_glu_transpept"/>
    <property type="match status" value="1"/>
</dbReference>
<dbReference type="PRINTS" id="PR01210">
    <property type="entry name" value="GGTRANSPTASE"/>
</dbReference>
<dbReference type="Proteomes" id="UP000027746">
    <property type="component" value="Unassembled WGS sequence"/>
</dbReference>
<evidence type="ECO:0000313" key="7">
    <source>
        <dbReference type="Proteomes" id="UP000027746"/>
    </source>
</evidence>
<reference evidence="6 7" key="1">
    <citation type="submission" date="2014-01" db="EMBL/GenBank/DDBJ databases">
        <title>Sulfitobacter sp. H3 (MCCC 1A00686) Genome Sequencing.</title>
        <authorList>
            <person name="Lai Q."/>
            <person name="Hong Z."/>
        </authorList>
    </citation>
    <scope>NUCLEOTIDE SEQUENCE [LARGE SCALE GENOMIC DNA]</scope>
    <source>
        <strain evidence="6 7">H3</strain>
    </source>
</reference>